<keyword evidence="9" id="KW-1185">Reference proteome</keyword>
<evidence type="ECO:0000259" key="7">
    <source>
        <dbReference type="PROSITE" id="PS50845"/>
    </source>
</evidence>
<dbReference type="eggNOG" id="KOG1792">
    <property type="taxonomic scope" value="Eukaryota"/>
</dbReference>
<evidence type="ECO:0000256" key="6">
    <source>
        <dbReference type="RuleBase" id="RU363132"/>
    </source>
</evidence>
<feature type="domain" description="Reticulon" evidence="7">
    <location>
        <begin position="42"/>
        <end position="149"/>
    </location>
</feature>
<name>F6HC78_VITVI</name>
<evidence type="ECO:0000313" key="8">
    <source>
        <dbReference type="EMBL" id="CCB49790.1"/>
    </source>
</evidence>
<dbReference type="OrthoDB" id="567788at2759"/>
<dbReference type="PANTHER" id="PTHR10994">
    <property type="entry name" value="RETICULON"/>
    <property type="match status" value="1"/>
</dbReference>
<keyword evidence="2 6" id="KW-0812">Transmembrane</keyword>
<dbReference type="EMBL" id="FN595514">
    <property type="protein sequence ID" value="CCB49790.1"/>
    <property type="molecule type" value="Genomic_DNA"/>
</dbReference>
<dbReference type="Pfam" id="PF02453">
    <property type="entry name" value="Reticulon"/>
    <property type="match status" value="1"/>
</dbReference>
<dbReference type="PANTHER" id="PTHR10994:SF67">
    <property type="entry name" value="RETICULON-LIKE PROTEIN B16"/>
    <property type="match status" value="1"/>
</dbReference>
<dbReference type="InParanoid" id="F6HC78"/>
<dbReference type="InterPro" id="IPR003388">
    <property type="entry name" value="Reticulon"/>
</dbReference>
<keyword evidence="4 6" id="KW-1133">Transmembrane helix</keyword>
<feature type="transmembrane region" description="Helical" evidence="6">
    <location>
        <begin position="74"/>
        <end position="92"/>
    </location>
</feature>
<comment type="subcellular location">
    <subcellularLocation>
        <location evidence="1 6">Endoplasmic reticulum membrane</location>
        <topology evidence="1 6">Multi-pass membrane protein</topology>
    </subcellularLocation>
</comment>
<dbReference type="GO" id="GO:0005789">
    <property type="term" value="C:endoplasmic reticulum membrane"/>
    <property type="evidence" value="ECO:0007669"/>
    <property type="project" value="UniProtKB-SubCell"/>
</dbReference>
<keyword evidence="5 6" id="KW-0472">Membrane</keyword>
<evidence type="ECO:0000256" key="5">
    <source>
        <dbReference type="ARBA" id="ARBA00023136"/>
    </source>
</evidence>
<dbReference type="PaxDb" id="29760-VIT_13s0067g02960.t01"/>
<gene>
    <name evidence="8" type="ordered locus">VIT_13s0067g02960</name>
</gene>
<evidence type="ECO:0000256" key="3">
    <source>
        <dbReference type="ARBA" id="ARBA00022824"/>
    </source>
</evidence>
<dbReference type="Proteomes" id="UP000009183">
    <property type="component" value="Chromosome 13"/>
</dbReference>
<reference evidence="9" key="1">
    <citation type="journal article" date="2007" name="Nature">
        <title>The grapevine genome sequence suggests ancestral hexaploidization in major angiosperm phyla.</title>
        <authorList>
            <consortium name="The French-Italian Public Consortium for Grapevine Genome Characterization."/>
            <person name="Jaillon O."/>
            <person name="Aury J.-M."/>
            <person name="Noel B."/>
            <person name="Policriti A."/>
            <person name="Clepet C."/>
            <person name="Casagrande A."/>
            <person name="Choisne N."/>
            <person name="Aubourg S."/>
            <person name="Vitulo N."/>
            <person name="Jubin C."/>
            <person name="Vezzi A."/>
            <person name="Legeai F."/>
            <person name="Hugueney P."/>
            <person name="Dasilva C."/>
            <person name="Horner D."/>
            <person name="Mica E."/>
            <person name="Jublot D."/>
            <person name="Poulain J."/>
            <person name="Bruyere C."/>
            <person name="Billault A."/>
            <person name="Segurens B."/>
            <person name="Gouyvenoux M."/>
            <person name="Ugarte E."/>
            <person name="Cattonaro F."/>
            <person name="Anthouard V."/>
            <person name="Vico V."/>
            <person name="Del Fabbro C."/>
            <person name="Alaux M."/>
            <person name="Di Gaspero G."/>
            <person name="Dumas V."/>
            <person name="Felice N."/>
            <person name="Paillard S."/>
            <person name="Juman I."/>
            <person name="Moroldo M."/>
            <person name="Scalabrin S."/>
            <person name="Canaguier A."/>
            <person name="Le Clainche I."/>
            <person name="Malacrida G."/>
            <person name="Durand E."/>
            <person name="Pesole G."/>
            <person name="Laucou V."/>
            <person name="Chatelet P."/>
            <person name="Merdinoglu D."/>
            <person name="Delledonne M."/>
            <person name="Pezzotti M."/>
            <person name="Lecharny A."/>
            <person name="Scarpelli C."/>
            <person name="Artiguenave F."/>
            <person name="Pe M.E."/>
            <person name="Valle G."/>
            <person name="Morgante M."/>
            <person name="Caboche M."/>
            <person name="Adam-Blondon A.-F."/>
            <person name="Weissenbach J."/>
            <person name="Quetier F."/>
            <person name="Wincker P."/>
        </authorList>
    </citation>
    <scope>NUCLEOTIDE SEQUENCE [LARGE SCALE GENOMIC DNA]</scope>
    <source>
        <strain evidence="9">cv. Pinot noir / PN40024</strain>
    </source>
</reference>
<dbReference type="InterPro" id="IPR045064">
    <property type="entry name" value="Reticulon-like"/>
</dbReference>
<evidence type="ECO:0000313" key="9">
    <source>
        <dbReference type="Proteomes" id="UP000009183"/>
    </source>
</evidence>
<evidence type="ECO:0000256" key="2">
    <source>
        <dbReference type="ARBA" id="ARBA00022692"/>
    </source>
</evidence>
<dbReference type="AlphaFoldDB" id="F6HC78"/>
<organism evidence="8 9">
    <name type="scientific">Vitis vinifera</name>
    <name type="common">Grape</name>
    <dbReference type="NCBI Taxonomy" id="29760"/>
    <lineage>
        <taxon>Eukaryota</taxon>
        <taxon>Viridiplantae</taxon>
        <taxon>Streptophyta</taxon>
        <taxon>Embryophyta</taxon>
        <taxon>Tracheophyta</taxon>
        <taxon>Spermatophyta</taxon>
        <taxon>Magnoliopsida</taxon>
        <taxon>eudicotyledons</taxon>
        <taxon>Gunneridae</taxon>
        <taxon>Pentapetalae</taxon>
        <taxon>rosids</taxon>
        <taxon>Vitales</taxon>
        <taxon>Vitaceae</taxon>
        <taxon>Viteae</taxon>
        <taxon>Vitis</taxon>
    </lineage>
</organism>
<dbReference type="PROSITE" id="PS50845">
    <property type="entry name" value="RETICULON"/>
    <property type="match status" value="1"/>
</dbReference>
<accession>F6HC78</accession>
<keyword evidence="3 6" id="KW-0256">Endoplasmic reticulum</keyword>
<proteinExistence type="predicted"/>
<evidence type="ECO:0000256" key="4">
    <source>
        <dbReference type="ARBA" id="ARBA00022989"/>
    </source>
</evidence>
<protein>
    <recommendedName>
        <fullName evidence="6">Reticulon-like protein</fullName>
    </recommendedName>
</protein>
<sequence>MDSSEDPSNACVDGDASTSGGPGYRLFDRRSSIHQIMGGGKAADVLLWKRRRVSCGTIVVATVAWILFERSGLSFLSICSDVLLILIVVLFLRANYAAFRNKQLKSLPELELSEEMVNSVAGSFRVKINYLLLMAHDITLGKDFRLFFKGGCSKGGSFLQVSEDGLAQQGFSQVSETGSEGRVAAASFLYTFAAKVSTANDVSTQSHLSLGKCSWPWRKRSGDEEMRFVIHVADCKRSITRNWQMNVRLMIILHCVTPARQTEETNPAREMGSFHVCPTTAENNATFKFNIRLTRVFHRSRILACNMDRCPLPEQGISTIQQRMLKS</sequence>
<evidence type="ECO:0000256" key="1">
    <source>
        <dbReference type="ARBA" id="ARBA00004477"/>
    </source>
</evidence>
<dbReference type="GO" id="GO:0009617">
    <property type="term" value="P:response to bacterium"/>
    <property type="evidence" value="ECO:0007669"/>
    <property type="project" value="InterPro"/>
</dbReference>
<feature type="transmembrane region" description="Helical" evidence="6">
    <location>
        <begin position="51"/>
        <end position="68"/>
    </location>
</feature>
<dbReference type="HOGENOM" id="CLU_851023_0_0_1"/>